<dbReference type="InterPro" id="IPR035952">
    <property type="entry name" value="Rhomboid-like_sf"/>
</dbReference>
<dbReference type="GO" id="GO:0005789">
    <property type="term" value="C:endoplasmic reticulum membrane"/>
    <property type="evidence" value="ECO:0007669"/>
    <property type="project" value="UniProtKB-SubCell"/>
</dbReference>
<gene>
    <name evidence="8" type="ORF">PILCRDRAFT_824690</name>
</gene>
<comment type="caution">
    <text evidence="7">Lacks conserved residue(s) required for the propagation of feature annotation.</text>
</comment>
<evidence type="ECO:0000256" key="2">
    <source>
        <dbReference type="ARBA" id="ARBA00008917"/>
    </source>
</evidence>
<keyword evidence="5 7" id="KW-1133">Transmembrane helix</keyword>
<dbReference type="STRING" id="765440.A0A0C3BLM1"/>
<evidence type="ECO:0000256" key="5">
    <source>
        <dbReference type="ARBA" id="ARBA00022989"/>
    </source>
</evidence>
<dbReference type="HOGENOM" id="CLU_051898_2_0_1"/>
<dbReference type="GO" id="GO:0006950">
    <property type="term" value="P:response to stress"/>
    <property type="evidence" value="ECO:0007669"/>
    <property type="project" value="UniProtKB-ARBA"/>
</dbReference>
<reference evidence="8 9" key="1">
    <citation type="submission" date="2014-04" db="EMBL/GenBank/DDBJ databases">
        <authorList>
            <consortium name="DOE Joint Genome Institute"/>
            <person name="Kuo A."/>
            <person name="Tarkka M."/>
            <person name="Buscot F."/>
            <person name="Kohler A."/>
            <person name="Nagy L.G."/>
            <person name="Floudas D."/>
            <person name="Copeland A."/>
            <person name="Barry K.W."/>
            <person name="Cichocki N."/>
            <person name="Veneault-Fourrey C."/>
            <person name="LaButti K."/>
            <person name="Lindquist E.A."/>
            <person name="Lipzen A."/>
            <person name="Lundell T."/>
            <person name="Morin E."/>
            <person name="Murat C."/>
            <person name="Sun H."/>
            <person name="Tunlid A."/>
            <person name="Henrissat B."/>
            <person name="Grigoriev I.V."/>
            <person name="Hibbett D.S."/>
            <person name="Martin F."/>
            <person name="Nordberg H.P."/>
            <person name="Cantor M.N."/>
            <person name="Hua S.X."/>
        </authorList>
    </citation>
    <scope>NUCLEOTIDE SEQUENCE [LARGE SCALE GENOMIC DNA]</scope>
    <source>
        <strain evidence="8 9">F 1598</strain>
    </source>
</reference>
<dbReference type="OrthoDB" id="1716531at2759"/>
<dbReference type="InParanoid" id="A0A0C3BLM1"/>
<evidence type="ECO:0000256" key="1">
    <source>
        <dbReference type="ARBA" id="ARBA00004477"/>
    </source>
</evidence>
<reference evidence="9" key="2">
    <citation type="submission" date="2015-01" db="EMBL/GenBank/DDBJ databases">
        <title>Evolutionary Origins and Diversification of the Mycorrhizal Mutualists.</title>
        <authorList>
            <consortium name="DOE Joint Genome Institute"/>
            <consortium name="Mycorrhizal Genomics Consortium"/>
            <person name="Kohler A."/>
            <person name="Kuo A."/>
            <person name="Nagy L.G."/>
            <person name="Floudas D."/>
            <person name="Copeland A."/>
            <person name="Barry K.W."/>
            <person name="Cichocki N."/>
            <person name="Veneault-Fourrey C."/>
            <person name="LaButti K."/>
            <person name="Lindquist E.A."/>
            <person name="Lipzen A."/>
            <person name="Lundell T."/>
            <person name="Morin E."/>
            <person name="Murat C."/>
            <person name="Riley R."/>
            <person name="Ohm R."/>
            <person name="Sun H."/>
            <person name="Tunlid A."/>
            <person name="Henrissat B."/>
            <person name="Grigoriev I.V."/>
            <person name="Hibbett D.S."/>
            <person name="Martin F."/>
        </authorList>
    </citation>
    <scope>NUCLEOTIDE SEQUENCE [LARGE SCALE GENOMIC DNA]</scope>
    <source>
        <strain evidence="9">F 1598</strain>
    </source>
</reference>
<evidence type="ECO:0000313" key="8">
    <source>
        <dbReference type="EMBL" id="KIM78212.1"/>
    </source>
</evidence>
<proteinExistence type="inferred from homology"/>
<sequence length="280" mass="30154">MASDFAAELMKIPPVTRFLCAAQLAVSLPVMLQLVSATDVVLIWRSVIQRYEIWRIFTSFFLGGSGINFIFDFIMLYRNSDGLESNYYSRRSSDYAWQLIWAAGAILTLCYPLNSYVHTRPLLIALTYVSSQLSPPGTQASIFGLITIPVAYYPYLMVGMDLVMGGPTTAASGVAGLIVGHGWWWSMYGGAGGRGSLEEWGKAPAWMKRLVSDGPQGAGGTVNAAGGNAGSGAIGGVHVIPPRARADGSSMGLGAEAGRELVDRQNYRAALTEFTDTRYV</sequence>
<dbReference type="AlphaFoldDB" id="A0A0C3BLM1"/>
<dbReference type="SUPFAM" id="SSF144091">
    <property type="entry name" value="Rhomboid-like"/>
    <property type="match status" value="1"/>
</dbReference>
<evidence type="ECO:0000256" key="3">
    <source>
        <dbReference type="ARBA" id="ARBA00022692"/>
    </source>
</evidence>
<keyword evidence="4 7" id="KW-0256">Endoplasmic reticulum</keyword>
<feature type="transmembrane region" description="Helical" evidence="7">
    <location>
        <begin position="95"/>
        <end position="117"/>
    </location>
</feature>
<comment type="function">
    <text evidence="7">May be involved in the degradation of misfolded endoplasmic reticulum (ER) luminal proteins.</text>
</comment>
<dbReference type="Proteomes" id="UP000054166">
    <property type="component" value="Unassembled WGS sequence"/>
</dbReference>
<dbReference type="EMBL" id="KN833018">
    <property type="protein sequence ID" value="KIM78212.1"/>
    <property type="molecule type" value="Genomic_DNA"/>
</dbReference>
<protein>
    <recommendedName>
        <fullName evidence="7">Derlin</fullName>
    </recommendedName>
</protein>
<accession>A0A0C3BLM1</accession>
<dbReference type="InterPro" id="IPR007599">
    <property type="entry name" value="DER1"/>
</dbReference>
<keyword evidence="9" id="KW-1185">Reference proteome</keyword>
<organism evidence="8 9">
    <name type="scientific">Piloderma croceum (strain F 1598)</name>
    <dbReference type="NCBI Taxonomy" id="765440"/>
    <lineage>
        <taxon>Eukaryota</taxon>
        <taxon>Fungi</taxon>
        <taxon>Dikarya</taxon>
        <taxon>Basidiomycota</taxon>
        <taxon>Agaricomycotina</taxon>
        <taxon>Agaricomycetes</taxon>
        <taxon>Agaricomycetidae</taxon>
        <taxon>Atheliales</taxon>
        <taxon>Atheliaceae</taxon>
        <taxon>Piloderma</taxon>
    </lineage>
</organism>
<evidence type="ECO:0000256" key="4">
    <source>
        <dbReference type="ARBA" id="ARBA00022824"/>
    </source>
</evidence>
<feature type="transmembrane region" description="Helical" evidence="7">
    <location>
        <begin position="137"/>
        <end position="155"/>
    </location>
</feature>
<evidence type="ECO:0000313" key="9">
    <source>
        <dbReference type="Proteomes" id="UP000054166"/>
    </source>
</evidence>
<keyword evidence="3 7" id="KW-0812">Transmembrane</keyword>
<evidence type="ECO:0000256" key="7">
    <source>
        <dbReference type="RuleBase" id="RU363059"/>
    </source>
</evidence>
<comment type="subcellular location">
    <subcellularLocation>
        <location evidence="1 7">Endoplasmic reticulum membrane</location>
        <topology evidence="1 7">Multi-pass membrane protein</topology>
    </subcellularLocation>
</comment>
<feature type="transmembrane region" description="Helical" evidence="7">
    <location>
        <begin position="53"/>
        <end position="74"/>
    </location>
</feature>
<keyword evidence="6 7" id="KW-0472">Membrane</keyword>
<evidence type="ECO:0000256" key="6">
    <source>
        <dbReference type="ARBA" id="ARBA00023136"/>
    </source>
</evidence>
<dbReference type="PANTHER" id="PTHR11009">
    <property type="entry name" value="DER1-LIKE PROTEIN, DERLIN"/>
    <property type="match status" value="1"/>
</dbReference>
<comment type="similarity">
    <text evidence="2 7">Belongs to the derlin family.</text>
</comment>
<dbReference type="Pfam" id="PF04511">
    <property type="entry name" value="DER1"/>
    <property type="match status" value="1"/>
</dbReference>
<name>A0A0C3BLM1_PILCF</name>